<keyword evidence="11" id="KW-1185">Reference proteome</keyword>
<keyword evidence="5 7" id="KW-1133">Transmembrane helix</keyword>
<feature type="transmembrane region" description="Helical" evidence="7">
    <location>
        <begin position="16"/>
        <end position="38"/>
    </location>
</feature>
<protein>
    <submittedName>
        <fullName evidence="10">Cation diffusion facilitator family transporter</fullName>
    </submittedName>
</protein>
<feature type="transmembrane region" description="Helical" evidence="7">
    <location>
        <begin position="88"/>
        <end position="107"/>
    </location>
</feature>
<feature type="domain" description="Cation efflux protein cytoplasmic" evidence="9">
    <location>
        <begin position="217"/>
        <end position="293"/>
    </location>
</feature>
<keyword evidence="6 7" id="KW-0472">Membrane</keyword>
<feature type="transmembrane region" description="Helical" evidence="7">
    <location>
        <begin position="119"/>
        <end position="138"/>
    </location>
</feature>
<dbReference type="InterPro" id="IPR027470">
    <property type="entry name" value="Cation_efflux_CTD"/>
</dbReference>
<accession>A0A7W0C877</accession>
<feature type="transmembrane region" description="Helical" evidence="7">
    <location>
        <begin position="189"/>
        <end position="208"/>
    </location>
</feature>
<feature type="domain" description="Cation efflux protein transmembrane" evidence="8">
    <location>
        <begin position="21"/>
        <end position="212"/>
    </location>
</feature>
<dbReference type="Pfam" id="PF01545">
    <property type="entry name" value="Cation_efflux"/>
    <property type="match status" value="1"/>
</dbReference>
<dbReference type="Pfam" id="PF16916">
    <property type="entry name" value="ZT_dimer"/>
    <property type="match status" value="1"/>
</dbReference>
<dbReference type="RefSeq" id="WP_181550620.1">
    <property type="nucleotide sequence ID" value="NZ_JACDUS010000003.1"/>
</dbReference>
<dbReference type="Gene3D" id="1.20.1510.10">
    <property type="entry name" value="Cation efflux protein transmembrane domain"/>
    <property type="match status" value="1"/>
</dbReference>
<evidence type="ECO:0000256" key="3">
    <source>
        <dbReference type="ARBA" id="ARBA00022448"/>
    </source>
</evidence>
<comment type="caution">
    <text evidence="10">The sequence shown here is derived from an EMBL/GenBank/DDBJ whole genome shotgun (WGS) entry which is preliminary data.</text>
</comment>
<dbReference type="Gene3D" id="3.30.70.1350">
    <property type="entry name" value="Cation efflux protein, cytoplasmic domain"/>
    <property type="match status" value="1"/>
</dbReference>
<dbReference type="InterPro" id="IPR050291">
    <property type="entry name" value="CDF_Transporter"/>
</dbReference>
<keyword evidence="4 7" id="KW-0812">Transmembrane</keyword>
<dbReference type="PANTHER" id="PTHR43840">
    <property type="entry name" value="MITOCHONDRIAL METAL TRANSPORTER 1-RELATED"/>
    <property type="match status" value="1"/>
</dbReference>
<gene>
    <name evidence="10" type="ORF">HNR65_001273</name>
</gene>
<dbReference type="SUPFAM" id="SSF160240">
    <property type="entry name" value="Cation efflux protein cytoplasmic domain-like"/>
    <property type="match status" value="1"/>
</dbReference>
<dbReference type="FunFam" id="1.20.1510.10:FF:000006">
    <property type="entry name" value="Divalent cation efflux transporter"/>
    <property type="match status" value="1"/>
</dbReference>
<reference evidence="10 11" key="1">
    <citation type="submission" date="2020-07" db="EMBL/GenBank/DDBJ databases">
        <title>Genomic Encyclopedia of Type Strains, Phase IV (KMG-IV): sequencing the most valuable type-strain genomes for metagenomic binning, comparative biology and taxonomic classification.</title>
        <authorList>
            <person name="Goeker M."/>
        </authorList>
    </citation>
    <scope>NUCLEOTIDE SEQUENCE [LARGE SCALE GENOMIC DNA]</scope>
    <source>
        <strain evidence="10 11">DSM 17721</strain>
    </source>
</reference>
<evidence type="ECO:0000256" key="4">
    <source>
        <dbReference type="ARBA" id="ARBA00022692"/>
    </source>
</evidence>
<keyword evidence="3" id="KW-0813">Transport</keyword>
<dbReference type="InterPro" id="IPR036837">
    <property type="entry name" value="Cation_efflux_CTD_sf"/>
</dbReference>
<dbReference type="InterPro" id="IPR027469">
    <property type="entry name" value="Cation_efflux_TMD_sf"/>
</dbReference>
<evidence type="ECO:0000259" key="8">
    <source>
        <dbReference type="Pfam" id="PF01545"/>
    </source>
</evidence>
<dbReference type="InterPro" id="IPR002524">
    <property type="entry name" value="Cation_efflux"/>
</dbReference>
<evidence type="ECO:0000256" key="7">
    <source>
        <dbReference type="SAM" id="Phobius"/>
    </source>
</evidence>
<evidence type="ECO:0000259" key="9">
    <source>
        <dbReference type="Pfam" id="PF16916"/>
    </source>
</evidence>
<dbReference type="EMBL" id="JACDUS010000003">
    <property type="protein sequence ID" value="MBA2880947.1"/>
    <property type="molecule type" value="Genomic_DNA"/>
</dbReference>
<evidence type="ECO:0000256" key="6">
    <source>
        <dbReference type="ARBA" id="ARBA00023136"/>
    </source>
</evidence>
<dbReference type="PANTHER" id="PTHR43840:SF15">
    <property type="entry name" value="MITOCHONDRIAL METAL TRANSPORTER 1-RELATED"/>
    <property type="match status" value="1"/>
</dbReference>
<comment type="subcellular location">
    <subcellularLocation>
        <location evidence="1">Membrane</location>
        <topology evidence="1">Multi-pass membrane protein</topology>
    </subcellularLocation>
</comment>
<evidence type="ECO:0000256" key="1">
    <source>
        <dbReference type="ARBA" id="ARBA00004141"/>
    </source>
</evidence>
<dbReference type="SUPFAM" id="SSF161111">
    <property type="entry name" value="Cation efflux protein transmembrane domain-like"/>
    <property type="match status" value="1"/>
</dbReference>
<dbReference type="AlphaFoldDB" id="A0A7W0C877"/>
<evidence type="ECO:0000256" key="5">
    <source>
        <dbReference type="ARBA" id="ARBA00022989"/>
    </source>
</evidence>
<comment type="similarity">
    <text evidence="2">Belongs to the cation diffusion facilitator (CDF) transporter (TC 2.A.4) family.</text>
</comment>
<dbReference type="GO" id="GO:0008324">
    <property type="term" value="F:monoatomic cation transmembrane transporter activity"/>
    <property type="evidence" value="ECO:0007669"/>
    <property type="project" value="InterPro"/>
</dbReference>
<evidence type="ECO:0000256" key="2">
    <source>
        <dbReference type="ARBA" id="ARBA00008114"/>
    </source>
</evidence>
<evidence type="ECO:0000313" key="10">
    <source>
        <dbReference type="EMBL" id="MBA2880947.1"/>
    </source>
</evidence>
<evidence type="ECO:0000313" key="11">
    <source>
        <dbReference type="Proteomes" id="UP000525298"/>
    </source>
</evidence>
<organism evidence="10 11">
    <name type="scientific">Desulfosalsimonas propionicica</name>
    <dbReference type="NCBI Taxonomy" id="332175"/>
    <lineage>
        <taxon>Bacteria</taxon>
        <taxon>Pseudomonadati</taxon>
        <taxon>Thermodesulfobacteriota</taxon>
        <taxon>Desulfobacteria</taxon>
        <taxon>Desulfobacterales</taxon>
        <taxon>Desulfosalsimonadaceae</taxon>
        <taxon>Desulfosalsimonas</taxon>
    </lineage>
</organism>
<name>A0A7W0C877_9BACT</name>
<dbReference type="Proteomes" id="UP000525298">
    <property type="component" value="Unassembled WGS sequence"/>
</dbReference>
<dbReference type="InterPro" id="IPR058533">
    <property type="entry name" value="Cation_efflux_TM"/>
</dbReference>
<dbReference type="GO" id="GO:0016020">
    <property type="term" value="C:membrane"/>
    <property type="evidence" value="ECO:0007669"/>
    <property type="project" value="UniProtKB-SubCell"/>
</dbReference>
<dbReference type="NCBIfam" id="TIGR01297">
    <property type="entry name" value="CDF"/>
    <property type="match status" value="1"/>
</dbReference>
<proteinExistence type="inferred from homology"/>
<sequence length="306" mass="33564">MTKNANESPEGLVRRVTWWGLGVNILLAAFKVIAGWLGHSQALVADGIHSITDTVTDVAVILGSYFWSRPADLSHPYGHKRLETTVSIFIGAMLFMAGAGIGWDAVTSVHKAHAHNVRMIALAAAAVSIVIKEMLYQWTRRVGRRANSVALAANAWHHRLDAFSSVPVLAAVAVSFVRPEWHLVDHVAAFFVAILICYAAIGIIASGFKELVDQGAPPEVCEQIRQIVTTHPGVRQVHNIRTRYSGSQLCVDLHVVVDSEMSVYEGHRVAEQVKTLLLQKGPEILDVEVHIEPVEAALSDRECRRI</sequence>